<keyword evidence="3" id="KW-1185">Reference proteome</keyword>
<dbReference type="Proteomes" id="UP000826195">
    <property type="component" value="Unassembled WGS sequence"/>
</dbReference>
<feature type="signal peptide" evidence="1">
    <location>
        <begin position="1"/>
        <end position="27"/>
    </location>
</feature>
<accession>A0AAV7J014</accession>
<evidence type="ECO:0000313" key="2">
    <source>
        <dbReference type="EMBL" id="KAH0563983.1"/>
    </source>
</evidence>
<keyword evidence="1" id="KW-0732">Signal</keyword>
<evidence type="ECO:0000313" key="3">
    <source>
        <dbReference type="Proteomes" id="UP000826195"/>
    </source>
</evidence>
<feature type="chain" id="PRO_5043698015" evidence="1">
    <location>
        <begin position="28"/>
        <end position="171"/>
    </location>
</feature>
<proteinExistence type="predicted"/>
<organism evidence="2 3">
    <name type="scientific">Cotesia glomerata</name>
    <name type="common">Lepidopteran parasitic wasp</name>
    <name type="synonym">Apanteles glomeratus</name>
    <dbReference type="NCBI Taxonomy" id="32391"/>
    <lineage>
        <taxon>Eukaryota</taxon>
        <taxon>Metazoa</taxon>
        <taxon>Ecdysozoa</taxon>
        <taxon>Arthropoda</taxon>
        <taxon>Hexapoda</taxon>
        <taxon>Insecta</taxon>
        <taxon>Pterygota</taxon>
        <taxon>Neoptera</taxon>
        <taxon>Endopterygota</taxon>
        <taxon>Hymenoptera</taxon>
        <taxon>Apocrita</taxon>
        <taxon>Ichneumonoidea</taxon>
        <taxon>Braconidae</taxon>
        <taxon>Microgastrinae</taxon>
        <taxon>Cotesia</taxon>
    </lineage>
</organism>
<evidence type="ECO:0000256" key="1">
    <source>
        <dbReference type="SAM" id="SignalP"/>
    </source>
</evidence>
<comment type="caution">
    <text evidence="2">The sequence shown here is derived from an EMBL/GenBank/DDBJ whole genome shotgun (WGS) entry which is preliminary data.</text>
</comment>
<dbReference type="AlphaFoldDB" id="A0AAV7J014"/>
<sequence>MWVQRPKVGRWVVILFLVSPQPQLLISKQTPVRVCASTGELQRNESLEGVSLDTVYRLIHQHKPTPVQIPSSTSRHLAHQQVRGIQLVAGVGEVCVCRLCERDKGKLVNPGDWPTFLQLRSLLPNDYSMVTEKTQPNKQLAKVWAQHAIGLPRSYDIEYGISLRIISIRDH</sequence>
<reference evidence="2 3" key="1">
    <citation type="journal article" date="2021" name="J. Hered.">
        <title>A chromosome-level genome assembly of the parasitoid wasp, Cotesia glomerata (Hymenoptera: Braconidae).</title>
        <authorList>
            <person name="Pinto B.J."/>
            <person name="Weis J.J."/>
            <person name="Gamble T."/>
            <person name="Ode P.J."/>
            <person name="Paul R."/>
            <person name="Zaspel J.M."/>
        </authorList>
    </citation>
    <scope>NUCLEOTIDE SEQUENCE [LARGE SCALE GENOMIC DNA]</scope>
    <source>
        <strain evidence="2">CgM1</strain>
    </source>
</reference>
<dbReference type="EMBL" id="JAHXZJ010000002">
    <property type="protein sequence ID" value="KAH0563983.1"/>
    <property type="molecule type" value="Genomic_DNA"/>
</dbReference>
<gene>
    <name evidence="2" type="ORF">KQX54_008483</name>
</gene>
<name>A0AAV7J014_COTGL</name>
<protein>
    <submittedName>
        <fullName evidence="2">Uncharacterized protein</fullName>
    </submittedName>
</protein>